<dbReference type="PANTHER" id="PTHR11183">
    <property type="entry name" value="GLYCOGENIN SUBFAMILY MEMBER"/>
    <property type="match status" value="1"/>
</dbReference>
<gene>
    <name evidence="4" type="ORF">FME351_LOCUS8170</name>
</gene>
<organism evidence="4 5">
    <name type="scientific">Rotaria socialis</name>
    <dbReference type="NCBI Taxonomy" id="392032"/>
    <lineage>
        <taxon>Eukaryota</taxon>
        <taxon>Metazoa</taxon>
        <taxon>Spiralia</taxon>
        <taxon>Gnathifera</taxon>
        <taxon>Rotifera</taxon>
        <taxon>Eurotatoria</taxon>
        <taxon>Bdelloidea</taxon>
        <taxon>Philodinida</taxon>
        <taxon>Philodinidae</taxon>
        <taxon>Rotaria</taxon>
    </lineage>
</organism>
<proteinExistence type="inferred from homology"/>
<dbReference type="Gene3D" id="3.90.550.10">
    <property type="entry name" value="Spore Coat Polysaccharide Biosynthesis Protein SpsA, Chain A"/>
    <property type="match status" value="1"/>
</dbReference>
<dbReference type="GO" id="GO:0008466">
    <property type="term" value="F:glycogenin glucosyltransferase activity"/>
    <property type="evidence" value="ECO:0007669"/>
    <property type="project" value="UniProtKB-EC"/>
</dbReference>
<evidence type="ECO:0000256" key="1">
    <source>
        <dbReference type="ARBA" id="ARBA00022441"/>
    </source>
</evidence>
<comment type="caution">
    <text evidence="4">The sequence shown here is derived from an EMBL/GenBank/DDBJ whole genome shotgun (WGS) entry which is preliminary data.</text>
</comment>
<dbReference type="InterPro" id="IPR050587">
    <property type="entry name" value="GNT1/Glycosyltrans_8"/>
</dbReference>
<evidence type="ECO:0000256" key="2">
    <source>
        <dbReference type="ARBA" id="ARBA00038162"/>
    </source>
</evidence>
<dbReference type="Gene3D" id="2.120.10.80">
    <property type="entry name" value="Kelch-type beta propeller"/>
    <property type="match status" value="1"/>
</dbReference>
<dbReference type="Pfam" id="PF01501">
    <property type="entry name" value="Glyco_transf_8"/>
    <property type="match status" value="1"/>
</dbReference>
<keyword evidence="1" id="KW-0880">Kelch repeat</keyword>
<evidence type="ECO:0000313" key="5">
    <source>
        <dbReference type="Proteomes" id="UP000663869"/>
    </source>
</evidence>
<evidence type="ECO:0000256" key="3">
    <source>
        <dbReference type="ARBA" id="ARBA00038934"/>
    </source>
</evidence>
<dbReference type="InterPro" id="IPR002495">
    <property type="entry name" value="Glyco_trans_8"/>
</dbReference>
<dbReference type="InterPro" id="IPR015915">
    <property type="entry name" value="Kelch-typ_b-propeller"/>
</dbReference>
<accession>A0A817ZBD9</accession>
<evidence type="ECO:0000313" key="4">
    <source>
        <dbReference type="EMBL" id="CAF3391222.1"/>
    </source>
</evidence>
<dbReference type="SUPFAM" id="SSF117281">
    <property type="entry name" value="Kelch motif"/>
    <property type="match status" value="1"/>
</dbReference>
<dbReference type="GO" id="GO:0005978">
    <property type="term" value="P:glycogen biosynthetic process"/>
    <property type="evidence" value="ECO:0007669"/>
    <property type="project" value="UniProtKB-ARBA"/>
</dbReference>
<protein>
    <recommendedName>
        <fullName evidence="3">glycogenin glucosyltransferase</fullName>
        <ecNumber evidence="3">2.4.1.186</ecNumber>
    </recommendedName>
</protein>
<dbReference type="SUPFAM" id="SSF53448">
    <property type="entry name" value="Nucleotide-diphospho-sugar transferases"/>
    <property type="match status" value="1"/>
</dbReference>
<dbReference type="AlphaFoldDB" id="A0A817ZBD9"/>
<sequence>MQKLVAVLIAIAAVLISIYYQQHFVMKADTKRRAWLTLLVNEEYVPGVLALVRSLKRAKSMYPLVVLLVSDQLSEETQEMILNEGCLVRPVETIYPTQKTGNLAFQRLTHDWTKLRAFQIRIQILLLFKLAYAIRQKTSSYPKYWKPENCPYTHGENSDGHDLVYEHGRLFNSGLFVFHPNLVVFEQMITALNTWDLTDVIFADQDFLNQFYRSSRKRLPYIYNSLKTFSKTHPYLWDELKIKAIHFILQKPWDNLNIARQWHTASILDNGKILVAGGVGAFCSGATAELFDPSTQQWTLTGNLNIGRYQHTASTLPDGNILVVGGYGIYDNIPELFDSLTNIWTETAGMSTALDGHTALTLSNGNAIVIGGYNLFGYSKKAELFDPSTRLWTQTGSINNSRVSHTASILPNGKVLVTGCSSTNT</sequence>
<dbReference type="InterPro" id="IPR037293">
    <property type="entry name" value="Gal_Oxidase_central_sf"/>
</dbReference>
<dbReference type="EC" id="2.4.1.186" evidence="3"/>
<dbReference type="EMBL" id="CAJNYU010000795">
    <property type="protein sequence ID" value="CAF3391222.1"/>
    <property type="molecule type" value="Genomic_DNA"/>
</dbReference>
<dbReference type="InterPro" id="IPR006652">
    <property type="entry name" value="Kelch_1"/>
</dbReference>
<dbReference type="Proteomes" id="UP000663869">
    <property type="component" value="Unassembled WGS sequence"/>
</dbReference>
<dbReference type="SMART" id="SM00612">
    <property type="entry name" value="Kelch"/>
    <property type="match status" value="3"/>
</dbReference>
<comment type="similarity">
    <text evidence="2">Belongs to the glycosyltransferase 8 family. Glycogenin subfamily.</text>
</comment>
<reference evidence="4" key="1">
    <citation type="submission" date="2021-02" db="EMBL/GenBank/DDBJ databases">
        <authorList>
            <person name="Nowell W R."/>
        </authorList>
    </citation>
    <scope>NUCLEOTIDE SEQUENCE</scope>
</reference>
<name>A0A817ZBD9_9BILA</name>
<dbReference type="Gene3D" id="2.130.10.80">
    <property type="entry name" value="Galactose oxidase/kelch, beta-propeller"/>
    <property type="match status" value="1"/>
</dbReference>
<dbReference type="InterPro" id="IPR029044">
    <property type="entry name" value="Nucleotide-diphossugar_trans"/>
</dbReference>